<name>A0A6J5ZPG2_9ZZZZ</name>
<accession>A0A6J5ZPG2</accession>
<feature type="compositionally biased region" description="Basic and acidic residues" evidence="1">
    <location>
        <begin position="193"/>
        <end position="205"/>
    </location>
</feature>
<dbReference type="EMBL" id="CAESAB010000059">
    <property type="protein sequence ID" value="CAB4342727.1"/>
    <property type="molecule type" value="Genomic_DNA"/>
</dbReference>
<protein>
    <submittedName>
        <fullName evidence="2">Unannotated protein</fullName>
    </submittedName>
</protein>
<organism evidence="2">
    <name type="scientific">freshwater metagenome</name>
    <dbReference type="NCBI Taxonomy" id="449393"/>
    <lineage>
        <taxon>unclassified sequences</taxon>
        <taxon>metagenomes</taxon>
        <taxon>ecological metagenomes</taxon>
    </lineage>
</organism>
<evidence type="ECO:0000256" key="1">
    <source>
        <dbReference type="SAM" id="MobiDB-lite"/>
    </source>
</evidence>
<dbReference type="AlphaFoldDB" id="A0A6J5ZPG2"/>
<sequence length="230" mass="22609">MSSKKRIAAIVITTVALSAGTVGVASATTKSKTTATRVSVGNPGARGVDLQAMLTALVAKGTITQGQADAIIAAADAARTAAEAAKSAMPAKPTKADNDARLALIATTIGIDSATVKTRLAAGETLAAIAGAKKDALITALVADETKRIDAAVTAGKLTVIQATTLKAGLVLAVTTAVNSSRLMGLKNGLKGGMDERGGKGEKSGRGHRSKGGPMGVAPKIPAATASASA</sequence>
<gene>
    <name evidence="2" type="ORF">UFOPK3820_01118</name>
</gene>
<reference evidence="2" key="1">
    <citation type="submission" date="2020-05" db="EMBL/GenBank/DDBJ databases">
        <authorList>
            <person name="Chiriac C."/>
            <person name="Salcher M."/>
            <person name="Ghai R."/>
            <person name="Kavagutti S V."/>
        </authorList>
    </citation>
    <scope>NUCLEOTIDE SEQUENCE</scope>
</reference>
<proteinExistence type="predicted"/>
<feature type="region of interest" description="Disordered" evidence="1">
    <location>
        <begin position="188"/>
        <end position="230"/>
    </location>
</feature>
<evidence type="ECO:0000313" key="2">
    <source>
        <dbReference type="EMBL" id="CAB4342727.1"/>
    </source>
</evidence>